<keyword evidence="1" id="KW-1133">Transmembrane helix</keyword>
<keyword evidence="2" id="KW-1185">Reference proteome</keyword>
<evidence type="ECO:0000313" key="3">
    <source>
        <dbReference type="WBParaSite" id="Pan_g22497.t1"/>
    </source>
</evidence>
<dbReference type="AlphaFoldDB" id="A0A7E4VM83"/>
<keyword evidence="1" id="KW-0472">Membrane</keyword>
<dbReference type="Proteomes" id="UP000492821">
    <property type="component" value="Unassembled WGS sequence"/>
</dbReference>
<organism evidence="2 3">
    <name type="scientific">Panagrellus redivivus</name>
    <name type="common">Microworm</name>
    <dbReference type="NCBI Taxonomy" id="6233"/>
    <lineage>
        <taxon>Eukaryota</taxon>
        <taxon>Metazoa</taxon>
        <taxon>Ecdysozoa</taxon>
        <taxon>Nematoda</taxon>
        <taxon>Chromadorea</taxon>
        <taxon>Rhabditida</taxon>
        <taxon>Tylenchina</taxon>
        <taxon>Panagrolaimomorpha</taxon>
        <taxon>Panagrolaimoidea</taxon>
        <taxon>Panagrolaimidae</taxon>
        <taxon>Panagrellus</taxon>
    </lineage>
</organism>
<sequence>MAVRFGARVVILVRDRAHRSVARSRLAVNVRYRKALSFIRVPPLRKKKVSQVYVFLTAPLIITVATTQINMLLLATTKSLIKSRLLPITNRSYV</sequence>
<proteinExistence type="predicted"/>
<keyword evidence="1" id="KW-0812">Transmembrane</keyword>
<feature type="transmembrane region" description="Helical" evidence="1">
    <location>
        <begin position="52"/>
        <end position="75"/>
    </location>
</feature>
<reference evidence="2" key="1">
    <citation type="journal article" date="2013" name="Genetics">
        <title>The draft genome and transcriptome of Panagrellus redivivus are shaped by the harsh demands of a free-living lifestyle.</title>
        <authorList>
            <person name="Srinivasan J."/>
            <person name="Dillman A.R."/>
            <person name="Macchietto M.G."/>
            <person name="Heikkinen L."/>
            <person name="Lakso M."/>
            <person name="Fracchia K.M."/>
            <person name="Antoshechkin I."/>
            <person name="Mortazavi A."/>
            <person name="Wong G."/>
            <person name="Sternberg P.W."/>
        </authorList>
    </citation>
    <scope>NUCLEOTIDE SEQUENCE [LARGE SCALE GENOMIC DNA]</scope>
    <source>
        <strain evidence="2">MT8872</strain>
    </source>
</reference>
<name>A0A7E4VM83_PANRE</name>
<dbReference type="WBParaSite" id="Pan_g22497.t1">
    <property type="protein sequence ID" value="Pan_g22497.t1"/>
    <property type="gene ID" value="Pan_g22497"/>
</dbReference>
<protein>
    <submittedName>
        <fullName evidence="3">Uncharacterized protein</fullName>
    </submittedName>
</protein>
<evidence type="ECO:0000256" key="1">
    <source>
        <dbReference type="SAM" id="Phobius"/>
    </source>
</evidence>
<accession>A0A7E4VM83</accession>
<evidence type="ECO:0000313" key="2">
    <source>
        <dbReference type="Proteomes" id="UP000492821"/>
    </source>
</evidence>
<reference evidence="3" key="2">
    <citation type="submission" date="2020-10" db="UniProtKB">
        <authorList>
            <consortium name="WormBaseParasite"/>
        </authorList>
    </citation>
    <scope>IDENTIFICATION</scope>
</reference>